<reference evidence="1 2" key="1">
    <citation type="journal article" date="2014" name="Nature">
        <title>An environmental bacterial taxon with a large and distinct metabolic repertoire.</title>
        <authorList>
            <person name="Wilson M.C."/>
            <person name="Mori T."/>
            <person name="Ruckert C."/>
            <person name="Uria A.R."/>
            <person name="Helf M.J."/>
            <person name="Takada K."/>
            <person name="Gernert C."/>
            <person name="Steffens U.A."/>
            <person name="Heycke N."/>
            <person name="Schmitt S."/>
            <person name="Rinke C."/>
            <person name="Helfrich E.J."/>
            <person name="Brachmann A.O."/>
            <person name="Gurgui C."/>
            <person name="Wakimoto T."/>
            <person name="Kracht M."/>
            <person name="Crusemann M."/>
            <person name="Hentschel U."/>
            <person name="Abe I."/>
            <person name="Matsunaga S."/>
            <person name="Kalinowski J."/>
            <person name="Takeyama H."/>
            <person name="Piel J."/>
        </authorList>
    </citation>
    <scope>NUCLEOTIDE SEQUENCE [LARGE SCALE GENOMIC DNA]</scope>
    <source>
        <strain evidence="2">TSY1</strain>
    </source>
</reference>
<evidence type="ECO:0008006" key="3">
    <source>
        <dbReference type="Google" id="ProtNLM"/>
    </source>
</evidence>
<sequence length="213" mass="23462">MVVCGALIVAPDSSIYTPQDLANRLVALDYGNGTAYAGLQMLESAMPREAVKTRGFDANSAKRYAALMAGEFDATVVQEPWITVAEKAGCRLVSTTFFYGTWVADDTVDAETYGAFVRATTEAARRINADKRSYVHYFKAYDFEPTPEVQALSLDDFNLSRIQVKAPEPIPEADARWDWDWMSRWGVLNGAYDLESQINVAVQQAAHAGSVTV</sequence>
<organism evidence="1 2">
    <name type="scientific">Entotheonella factor</name>
    <dbReference type="NCBI Taxonomy" id="1429438"/>
    <lineage>
        <taxon>Bacteria</taxon>
        <taxon>Pseudomonadati</taxon>
        <taxon>Nitrospinota/Tectimicrobiota group</taxon>
        <taxon>Candidatus Tectimicrobiota</taxon>
        <taxon>Candidatus Entotheonellia</taxon>
        <taxon>Candidatus Entotheonellales</taxon>
        <taxon>Candidatus Entotheonellaceae</taxon>
        <taxon>Candidatus Entotheonella</taxon>
    </lineage>
</organism>
<evidence type="ECO:0000313" key="2">
    <source>
        <dbReference type="Proteomes" id="UP000019141"/>
    </source>
</evidence>
<evidence type="ECO:0000313" key="1">
    <source>
        <dbReference type="EMBL" id="ETX00524.1"/>
    </source>
</evidence>
<dbReference type="Proteomes" id="UP000019141">
    <property type="component" value="Unassembled WGS sequence"/>
</dbReference>
<dbReference type="HOGENOM" id="CLU_1335508_0_0_7"/>
<gene>
    <name evidence="1" type="ORF">ETSY1_10940</name>
</gene>
<protein>
    <recommendedName>
        <fullName evidence="3">Solute-binding protein family 3/N-terminal domain-containing protein</fullName>
    </recommendedName>
</protein>
<keyword evidence="2" id="KW-1185">Reference proteome</keyword>
<dbReference type="Gene3D" id="3.40.190.10">
    <property type="entry name" value="Periplasmic binding protein-like II"/>
    <property type="match status" value="1"/>
</dbReference>
<dbReference type="SUPFAM" id="SSF53850">
    <property type="entry name" value="Periplasmic binding protein-like II"/>
    <property type="match status" value="1"/>
</dbReference>
<accession>W4LR26</accession>
<dbReference type="EMBL" id="AZHW01000329">
    <property type="protein sequence ID" value="ETX00524.1"/>
    <property type="molecule type" value="Genomic_DNA"/>
</dbReference>
<dbReference type="AlphaFoldDB" id="W4LR26"/>
<comment type="caution">
    <text evidence="1">The sequence shown here is derived from an EMBL/GenBank/DDBJ whole genome shotgun (WGS) entry which is preliminary data.</text>
</comment>
<proteinExistence type="predicted"/>
<name>W4LR26_ENTF1</name>